<dbReference type="EMBL" id="QUSZ01003532">
    <property type="protein sequence ID" value="RHY18111.1"/>
    <property type="molecule type" value="Genomic_DNA"/>
</dbReference>
<evidence type="ECO:0000256" key="1">
    <source>
        <dbReference type="SAM" id="MobiDB-lite"/>
    </source>
</evidence>
<evidence type="ECO:0008006" key="4">
    <source>
        <dbReference type="Google" id="ProtNLM"/>
    </source>
</evidence>
<feature type="compositionally biased region" description="Polar residues" evidence="1">
    <location>
        <begin position="47"/>
        <end position="68"/>
    </location>
</feature>
<gene>
    <name evidence="2" type="ORF">DYB36_003248</name>
</gene>
<evidence type="ECO:0000313" key="2">
    <source>
        <dbReference type="EMBL" id="RHY18111.1"/>
    </source>
</evidence>
<dbReference type="VEuPathDB" id="FungiDB:H257_09432"/>
<name>A0A397BJ39_APHAT</name>
<evidence type="ECO:0000313" key="3">
    <source>
        <dbReference type="Proteomes" id="UP000265427"/>
    </source>
</evidence>
<accession>A0A397BJ39</accession>
<comment type="caution">
    <text evidence="2">The sequence shown here is derived from an EMBL/GenBank/DDBJ whole genome shotgun (WGS) entry which is preliminary data.</text>
</comment>
<proteinExistence type="predicted"/>
<organism evidence="2 3">
    <name type="scientific">Aphanomyces astaci</name>
    <name type="common">Crayfish plague agent</name>
    <dbReference type="NCBI Taxonomy" id="112090"/>
    <lineage>
        <taxon>Eukaryota</taxon>
        <taxon>Sar</taxon>
        <taxon>Stramenopiles</taxon>
        <taxon>Oomycota</taxon>
        <taxon>Saprolegniomycetes</taxon>
        <taxon>Saprolegniales</taxon>
        <taxon>Verrucalvaceae</taxon>
        <taxon>Aphanomyces</taxon>
    </lineage>
</organism>
<feature type="region of interest" description="Disordered" evidence="1">
    <location>
        <begin position="46"/>
        <end position="82"/>
    </location>
</feature>
<dbReference type="Proteomes" id="UP000265427">
    <property type="component" value="Unassembled WGS sequence"/>
</dbReference>
<feature type="non-terminal residue" evidence="2">
    <location>
        <position position="1"/>
    </location>
</feature>
<protein>
    <recommendedName>
        <fullName evidence="4">START domain-containing protein</fullName>
    </recommendedName>
</protein>
<dbReference type="AlphaFoldDB" id="A0A397BJ39"/>
<reference evidence="2 3" key="1">
    <citation type="submission" date="2018-08" db="EMBL/GenBank/DDBJ databases">
        <title>Aphanomyces genome sequencing and annotation.</title>
        <authorList>
            <person name="Minardi D."/>
            <person name="Oidtmann B."/>
            <person name="Van Der Giezen M."/>
            <person name="Studholme D.J."/>
        </authorList>
    </citation>
    <scope>NUCLEOTIDE SEQUENCE [LARGE SCALE GENOMIC DNA]</scope>
    <source>
        <strain evidence="2 3">Kv</strain>
    </source>
</reference>
<sequence>RCHQHSKNHDDDGGRPMTDDDILERLLFGGGDDFMTSLTDSFPFGASQATTAPSTDATTVPDGSSTVSDESDAPKRKRQRTSLKHELEYLREKQDVLQAQLNELRATTIVRPPSSIWETRAKVQMAAATRAMHENASLRTILQEQLKTAQTLERVLKKSPKLELSPQFNRDEWRSWRLGADPATRVHSMLAITDHLYERLECELIKNNVYDLQDGQSSMNVRTHQNVLWFDFMQSSLMHADLDAMRRATWALIRQQIQVPGGPVLTTTGSVRTSMYLPDHNIVYTHNESTVKLQGGTLCKSEGRWIARMYSEPNRAVVVYRSILDDALEPHTPGRLRDNLMGWVVLQRCEIDPSKTRHMVVHQCTPAVMSEGGESSPPTGEMTEFLLNMLRSHMDRIKQAVIQHDPTSSSIQANHDVKLEQN</sequence>